<keyword evidence="2" id="KW-1185">Reference proteome</keyword>
<accession>A0A160INP5</accession>
<dbReference type="STRING" id="1221500.ABE65_014755"/>
<evidence type="ECO:0000313" key="2">
    <source>
        <dbReference type="Proteomes" id="UP000076623"/>
    </source>
</evidence>
<protein>
    <submittedName>
        <fullName evidence="1">Uncharacterized protein</fullName>
    </submittedName>
</protein>
<dbReference type="RefSeq" id="WP_066396448.1">
    <property type="nucleotide sequence ID" value="NZ_CP015378.1"/>
</dbReference>
<evidence type="ECO:0000313" key="1">
    <source>
        <dbReference type="EMBL" id="ANC77988.1"/>
    </source>
</evidence>
<dbReference type="Proteomes" id="UP000076623">
    <property type="component" value="Chromosome"/>
</dbReference>
<name>A0A160INP5_9BACL</name>
<reference evidence="1 2" key="1">
    <citation type="submission" date="2016-04" db="EMBL/GenBank/DDBJ databases">
        <title>Complete genome sequence of Fictibacillus phosphorivorans G25-29, a strain toxic to nematodes.</title>
        <authorList>
            <person name="Zheng Z."/>
        </authorList>
    </citation>
    <scope>NUCLEOTIDE SEQUENCE [LARGE SCALE GENOMIC DNA]</scope>
    <source>
        <strain evidence="1 2">G25-29</strain>
    </source>
</reference>
<dbReference type="EMBL" id="CP015378">
    <property type="protein sequence ID" value="ANC77988.1"/>
    <property type="molecule type" value="Genomic_DNA"/>
</dbReference>
<proteinExistence type="predicted"/>
<dbReference type="KEGG" id="fpn:ABE65_014755"/>
<dbReference type="AlphaFoldDB" id="A0A160INP5"/>
<sequence length="59" mass="6835">MSRTMSSLFALGIGAATYAMRNKRMSRMSKMNYNLSDLSDLWTSRRVKKIRKKVAKAIY</sequence>
<gene>
    <name evidence="1" type="ORF">ABE65_014755</name>
</gene>
<organism evidence="1 2">
    <name type="scientific">Fictibacillus phosphorivorans</name>
    <dbReference type="NCBI Taxonomy" id="1221500"/>
    <lineage>
        <taxon>Bacteria</taxon>
        <taxon>Bacillati</taxon>
        <taxon>Bacillota</taxon>
        <taxon>Bacilli</taxon>
        <taxon>Bacillales</taxon>
        <taxon>Fictibacillaceae</taxon>
        <taxon>Fictibacillus</taxon>
    </lineage>
</organism>